<dbReference type="Gene3D" id="2.40.50.140">
    <property type="entry name" value="Nucleic acid-binding proteins"/>
    <property type="match status" value="1"/>
</dbReference>
<dbReference type="GO" id="GO:0003910">
    <property type="term" value="F:DNA ligase (ATP) activity"/>
    <property type="evidence" value="ECO:0007669"/>
    <property type="project" value="UniProtKB-EC"/>
</dbReference>
<dbReference type="Gene3D" id="3.40.50.10190">
    <property type="entry name" value="BRCT domain"/>
    <property type="match status" value="2"/>
</dbReference>
<dbReference type="Pfam" id="PF04679">
    <property type="entry name" value="DNA_ligase_A_C"/>
    <property type="match status" value="1"/>
</dbReference>
<dbReference type="Pfam" id="PF01068">
    <property type="entry name" value="DNA_ligase_A_M"/>
    <property type="match status" value="1"/>
</dbReference>
<dbReference type="PROSITE" id="PS00697">
    <property type="entry name" value="DNA_LIGASE_A1"/>
    <property type="match status" value="1"/>
</dbReference>
<evidence type="ECO:0000256" key="11">
    <source>
        <dbReference type="ARBA" id="ARBA00023172"/>
    </source>
</evidence>
<evidence type="ECO:0000256" key="16">
    <source>
        <dbReference type="RuleBase" id="RU000617"/>
    </source>
</evidence>
<dbReference type="SUPFAM" id="SSF50249">
    <property type="entry name" value="Nucleic acid-binding proteins"/>
    <property type="match status" value="1"/>
</dbReference>
<dbReference type="EC" id="6.5.1.1" evidence="16"/>
<dbReference type="InterPro" id="IPR012310">
    <property type="entry name" value="DNA_ligase_ATP-dep_cent"/>
</dbReference>
<keyword evidence="10" id="KW-0460">Magnesium</keyword>
<evidence type="ECO:0000256" key="7">
    <source>
        <dbReference type="ARBA" id="ARBA00022741"/>
    </source>
</evidence>
<dbReference type="GO" id="GO:0006303">
    <property type="term" value="P:double-strand break repair via nonhomologous end joining"/>
    <property type="evidence" value="ECO:0007669"/>
    <property type="project" value="TreeGrafter"/>
</dbReference>
<organism evidence="20 21">
    <name type="scientific">Cladosporium halotolerans</name>
    <dbReference type="NCBI Taxonomy" id="1052096"/>
    <lineage>
        <taxon>Eukaryota</taxon>
        <taxon>Fungi</taxon>
        <taxon>Dikarya</taxon>
        <taxon>Ascomycota</taxon>
        <taxon>Pezizomycotina</taxon>
        <taxon>Dothideomycetes</taxon>
        <taxon>Dothideomycetidae</taxon>
        <taxon>Cladosporiales</taxon>
        <taxon>Cladosporiaceae</taxon>
        <taxon>Cladosporium</taxon>
    </lineage>
</organism>
<name>A0AB34KGS5_9PEZI</name>
<dbReference type="GO" id="GO:0006310">
    <property type="term" value="P:DNA recombination"/>
    <property type="evidence" value="ECO:0007669"/>
    <property type="project" value="UniProtKB-KW"/>
</dbReference>
<dbReference type="GO" id="GO:0003677">
    <property type="term" value="F:DNA binding"/>
    <property type="evidence" value="ECO:0007669"/>
    <property type="project" value="InterPro"/>
</dbReference>
<feature type="domain" description="BRCT" evidence="19">
    <location>
        <begin position="902"/>
        <end position="992"/>
    </location>
</feature>
<dbReference type="SUPFAM" id="SSF56091">
    <property type="entry name" value="DNA ligase/mRNA capping enzyme, catalytic domain"/>
    <property type="match status" value="1"/>
</dbReference>
<comment type="caution">
    <text evidence="20">The sequence shown here is derived from an EMBL/GenBank/DDBJ whole genome shotgun (WGS) entry which is preliminary data.</text>
</comment>
<comment type="similarity">
    <text evidence="3 17">Belongs to the ATP-dependent DNA ligase family.</text>
</comment>
<dbReference type="GO" id="GO:0006297">
    <property type="term" value="P:nucleotide-excision repair, DNA gap filling"/>
    <property type="evidence" value="ECO:0007669"/>
    <property type="project" value="TreeGrafter"/>
</dbReference>
<proteinExistence type="inferred from homology"/>
<evidence type="ECO:0000256" key="6">
    <source>
        <dbReference type="ARBA" id="ARBA00022737"/>
    </source>
</evidence>
<keyword evidence="12 16" id="KW-0234">DNA repair</keyword>
<dbReference type="GO" id="GO:0005524">
    <property type="term" value="F:ATP binding"/>
    <property type="evidence" value="ECO:0007669"/>
    <property type="project" value="UniProtKB-KW"/>
</dbReference>
<feature type="domain" description="BRCT" evidence="19">
    <location>
        <begin position="730"/>
        <end position="813"/>
    </location>
</feature>
<feature type="domain" description="ATP-dependent DNA ligase family profile" evidence="18">
    <location>
        <begin position="434"/>
        <end position="557"/>
    </location>
</feature>
<dbReference type="InterPro" id="IPR044125">
    <property type="entry name" value="Adenylation_DNA_ligase_IV"/>
</dbReference>
<dbReference type="GO" id="GO:0046872">
    <property type="term" value="F:metal ion binding"/>
    <property type="evidence" value="ECO:0007669"/>
    <property type="project" value="UniProtKB-KW"/>
</dbReference>
<comment type="catalytic activity">
    <reaction evidence="14 16">
        <text>ATP + (deoxyribonucleotide)n-3'-hydroxyl + 5'-phospho-(deoxyribonucleotide)m = (deoxyribonucleotide)n+m + AMP + diphosphate.</text>
        <dbReference type="EC" id="6.5.1.1"/>
    </reaction>
</comment>
<evidence type="ECO:0000256" key="3">
    <source>
        <dbReference type="ARBA" id="ARBA00007572"/>
    </source>
</evidence>
<dbReference type="InterPro" id="IPR012308">
    <property type="entry name" value="DNA_ligase_ATP-dep_N"/>
</dbReference>
<evidence type="ECO:0000259" key="19">
    <source>
        <dbReference type="PROSITE" id="PS50172"/>
    </source>
</evidence>
<dbReference type="NCBIfam" id="TIGR00574">
    <property type="entry name" value="dnl1"/>
    <property type="match status" value="1"/>
</dbReference>
<dbReference type="PROSITE" id="PS50160">
    <property type="entry name" value="DNA_LIGASE_A3"/>
    <property type="match status" value="1"/>
</dbReference>
<reference evidence="20 21" key="1">
    <citation type="journal article" date="2020" name="Microbiol. Resour. Announc.">
        <title>Draft Genome Sequence of a Cladosporium Species Isolated from the Mesophotic Ascidian Didemnum maculosum.</title>
        <authorList>
            <person name="Gioti A."/>
            <person name="Siaperas R."/>
            <person name="Nikolaivits E."/>
            <person name="Le Goff G."/>
            <person name="Ouazzani J."/>
            <person name="Kotoulas G."/>
            <person name="Topakas E."/>
        </authorList>
    </citation>
    <scope>NUCLEOTIDE SEQUENCE [LARGE SCALE GENOMIC DNA]</scope>
    <source>
        <strain evidence="20 21">TM138-S3</strain>
    </source>
</reference>
<evidence type="ECO:0000256" key="12">
    <source>
        <dbReference type="ARBA" id="ARBA00023204"/>
    </source>
</evidence>
<comment type="function">
    <text evidence="15">DNA ligase involved in DNA non-homologous end joining (NHEJ); required for double-strand break (DSB) repair.</text>
</comment>
<dbReference type="InterPro" id="IPR036420">
    <property type="entry name" value="BRCT_dom_sf"/>
</dbReference>
<dbReference type="Gene3D" id="3.30.470.30">
    <property type="entry name" value="DNA ligase/mRNA capping enzyme"/>
    <property type="match status" value="1"/>
</dbReference>
<evidence type="ECO:0000256" key="2">
    <source>
        <dbReference type="ARBA" id="ARBA00004123"/>
    </source>
</evidence>
<dbReference type="InterPro" id="IPR012340">
    <property type="entry name" value="NA-bd_OB-fold"/>
</dbReference>
<dbReference type="GeneID" id="96010486"/>
<dbReference type="Pfam" id="PF00533">
    <property type="entry name" value="BRCT"/>
    <property type="match status" value="1"/>
</dbReference>
<keyword evidence="9 16" id="KW-0067">ATP-binding</keyword>
<evidence type="ECO:0000313" key="20">
    <source>
        <dbReference type="EMBL" id="KAL1582184.1"/>
    </source>
</evidence>
<keyword evidence="8 16" id="KW-0227">DNA damage</keyword>
<dbReference type="EMBL" id="JAAQHG020000061">
    <property type="protein sequence ID" value="KAL1582184.1"/>
    <property type="molecule type" value="Genomic_DNA"/>
</dbReference>
<evidence type="ECO:0000256" key="4">
    <source>
        <dbReference type="ARBA" id="ARBA00022598"/>
    </source>
</evidence>
<dbReference type="InterPro" id="IPR001357">
    <property type="entry name" value="BRCT_dom"/>
</dbReference>
<keyword evidence="11 16" id="KW-0233">DNA recombination</keyword>
<gene>
    <name evidence="20" type="ORF">WHR41_09044</name>
</gene>
<dbReference type="SUPFAM" id="SSF52113">
    <property type="entry name" value="BRCT domain"/>
    <property type="match status" value="2"/>
</dbReference>
<comment type="subcellular location">
    <subcellularLocation>
        <location evidence="2">Nucleus</location>
    </subcellularLocation>
</comment>
<evidence type="ECO:0000313" key="21">
    <source>
        <dbReference type="Proteomes" id="UP000803884"/>
    </source>
</evidence>
<evidence type="ECO:0000256" key="10">
    <source>
        <dbReference type="ARBA" id="ARBA00022842"/>
    </source>
</evidence>
<evidence type="ECO:0000256" key="5">
    <source>
        <dbReference type="ARBA" id="ARBA00022723"/>
    </source>
</evidence>
<dbReference type="FunFam" id="3.30.470.30:FF:000013">
    <property type="entry name" value="DNA ligase"/>
    <property type="match status" value="1"/>
</dbReference>
<keyword evidence="6" id="KW-0677">Repeat</keyword>
<evidence type="ECO:0000256" key="1">
    <source>
        <dbReference type="ARBA" id="ARBA00001946"/>
    </source>
</evidence>
<dbReference type="PROSITE" id="PS50172">
    <property type="entry name" value="BRCT"/>
    <property type="match status" value="2"/>
</dbReference>
<evidence type="ECO:0000256" key="9">
    <source>
        <dbReference type="ARBA" id="ARBA00022840"/>
    </source>
</evidence>
<evidence type="ECO:0000256" key="14">
    <source>
        <dbReference type="ARBA" id="ARBA00034003"/>
    </source>
</evidence>
<evidence type="ECO:0000259" key="18">
    <source>
        <dbReference type="PROSITE" id="PS50160"/>
    </source>
</evidence>
<dbReference type="InterPro" id="IPR000977">
    <property type="entry name" value="DNA_ligase_ATP-dep"/>
</dbReference>
<comment type="cofactor">
    <cofactor evidence="1">
        <name>Mg(2+)</name>
        <dbReference type="ChEBI" id="CHEBI:18420"/>
    </cofactor>
</comment>
<keyword evidence="7 16" id="KW-0547">Nucleotide-binding</keyword>
<dbReference type="FunFam" id="1.10.3260.10:FF:000008">
    <property type="entry name" value="DNA ligase 4"/>
    <property type="match status" value="1"/>
</dbReference>
<dbReference type="InterPro" id="IPR012309">
    <property type="entry name" value="DNA_ligase_ATP-dep_C"/>
</dbReference>
<dbReference type="SUPFAM" id="SSF117018">
    <property type="entry name" value="ATP-dependent DNA ligase DNA-binding domain"/>
    <property type="match status" value="1"/>
</dbReference>
<dbReference type="GO" id="GO:0032807">
    <property type="term" value="C:DNA ligase IV complex"/>
    <property type="evidence" value="ECO:0007669"/>
    <property type="project" value="TreeGrafter"/>
</dbReference>
<evidence type="ECO:0000256" key="15">
    <source>
        <dbReference type="ARBA" id="ARBA00043870"/>
    </source>
</evidence>
<dbReference type="PANTHER" id="PTHR45997">
    <property type="entry name" value="DNA LIGASE 4"/>
    <property type="match status" value="1"/>
</dbReference>
<keyword evidence="21" id="KW-1185">Reference proteome</keyword>
<accession>A0AB34KGS5</accession>
<evidence type="ECO:0000256" key="17">
    <source>
        <dbReference type="RuleBase" id="RU004196"/>
    </source>
</evidence>
<dbReference type="CDD" id="cd07968">
    <property type="entry name" value="OBF_DNA_ligase_IV"/>
    <property type="match status" value="1"/>
</dbReference>
<dbReference type="Pfam" id="PF04675">
    <property type="entry name" value="DNA_ligase_A_N"/>
    <property type="match status" value="1"/>
</dbReference>
<dbReference type="GO" id="GO:0071897">
    <property type="term" value="P:DNA biosynthetic process"/>
    <property type="evidence" value="ECO:0007669"/>
    <property type="project" value="InterPro"/>
</dbReference>
<dbReference type="PANTHER" id="PTHR45997:SF1">
    <property type="entry name" value="DNA LIGASE 4"/>
    <property type="match status" value="1"/>
</dbReference>
<keyword evidence="13" id="KW-0539">Nucleus</keyword>
<evidence type="ECO:0000256" key="8">
    <source>
        <dbReference type="ARBA" id="ARBA00022763"/>
    </source>
</evidence>
<dbReference type="Proteomes" id="UP000803884">
    <property type="component" value="Unassembled WGS sequence"/>
</dbReference>
<dbReference type="InterPro" id="IPR036599">
    <property type="entry name" value="DNA_ligase_N_sf"/>
</dbReference>
<keyword evidence="4 16" id="KW-0436">Ligase</keyword>
<dbReference type="InterPro" id="IPR029710">
    <property type="entry name" value="LIG4"/>
</dbReference>
<dbReference type="Gene3D" id="1.10.3260.10">
    <property type="entry name" value="DNA ligase, ATP-dependent, N-terminal domain"/>
    <property type="match status" value="1"/>
</dbReference>
<dbReference type="AlphaFoldDB" id="A0AB34KGS5"/>
<dbReference type="FunFam" id="2.40.50.140:FF:000234">
    <property type="entry name" value="DNA ligase"/>
    <property type="match status" value="1"/>
</dbReference>
<dbReference type="CDD" id="cd07903">
    <property type="entry name" value="Adenylation_DNA_ligase_IV"/>
    <property type="match status" value="1"/>
</dbReference>
<keyword evidence="5" id="KW-0479">Metal-binding</keyword>
<dbReference type="SMART" id="SM00292">
    <property type="entry name" value="BRCT"/>
    <property type="match status" value="2"/>
</dbReference>
<protein>
    <recommendedName>
        <fullName evidence="16">DNA ligase</fullName>
        <ecNumber evidence="16">6.5.1.1</ecNumber>
    </recommendedName>
</protein>
<dbReference type="InterPro" id="IPR016059">
    <property type="entry name" value="DNA_ligase_ATP-dep_CS"/>
</dbReference>
<sequence>MSDTEGDTTMIDEDAVREEKMMYGHGAMTEQDLDEKYPNRPHNHSRTLPFSDLFLTLFNPLQENKKRPIGAINARRRQGPQVKSPNDIRRGIIERFISRWRKVVGNDIFPAFRLIVPEKDRDRAMYGLKEMTIGKLLVKIMKIDKNSEDGYSILHWKLPGFKSSSAMAGDFAGRCFEVISKRPMRTTPGDMTIAEVNELLDRLSVAQKEENQRPILEGFYNRMNAEELMWLIRMILRQMKIGATEKTILELWHPDAEDLFNISSNLRRVCWELYDAEVRLEGDKRGIHIMECFQPQLAAFQMRSMEQMVKKMRPEGDDDVFWIEEKLDGERMQLHMIRDDDTTGGFRFRFWSRKAKDYTYLYGESFEDSSGSLTKHMKGAFQTGVQSIILDGEMITWNMETDKISPFGTLKTAAISEQNTQVSFDGGSRPVYRIFDCIYLNGKDLTNHTLRVRRAALEKAVQPVHRRFEIHAYDEARDAAQIEPKLREVVADKSEGLVLKNPRSAYRLNDRNDDWIKVKPEYMTEFGEALDCVVIGGYFGSGKRGGALSSFLCGLRIDQAQIDQGNNPQKCFSFFKVGGGFNAADYAEVRHRTDGKWIEWDYRSPPTDWIILGGAKLQYERPDVWIKPEDSIVLEVKAASVHTTDQFGYGKTLRFPRLKRIRTDKTWEQALSALEFGAVRERVEEERKEKQFKIEDARKNRSVARKRKRGLVIQGQEEKGQKLSAAFAGPPKKVFHNMAFCVMTEAVKPLKKSKAEIESFIKVNGGTVVASETGEDTICIADRKLVKVASVQKRAQKSIIRPQWLYDQVAQSEKDEARLGNLGEKEIPPLPVELGRHAYFAKDEDAERWASHVDGHGDSYFRDLETHELASLFAKMDADSASSVRARKVLDEMIGLGQEILGRGFMFHGLKAYFEDLDEAARRMFVFAGGELTDDFEDPKVTHVFVAKGNQGIDKLKRSCAERPKMPHLVMLGWIADCWREGDRCDEQAFAA</sequence>
<evidence type="ECO:0000256" key="13">
    <source>
        <dbReference type="ARBA" id="ARBA00023242"/>
    </source>
</evidence>
<dbReference type="RefSeq" id="XP_069225291.1">
    <property type="nucleotide sequence ID" value="XM_069377648.1"/>
</dbReference>